<dbReference type="PANTHER" id="PTHR37534">
    <property type="entry name" value="TRANSCRIPTIONAL ACTIVATOR PROTEIN UGA3"/>
    <property type="match status" value="1"/>
</dbReference>
<feature type="compositionally biased region" description="Polar residues" evidence="2">
    <location>
        <begin position="147"/>
        <end position="157"/>
    </location>
</feature>
<proteinExistence type="predicted"/>
<evidence type="ECO:0000313" key="4">
    <source>
        <dbReference type="Proteomes" id="UP000275480"/>
    </source>
</evidence>
<evidence type="ECO:0000256" key="2">
    <source>
        <dbReference type="SAM" id="MobiDB-lite"/>
    </source>
</evidence>
<evidence type="ECO:0000256" key="1">
    <source>
        <dbReference type="ARBA" id="ARBA00023242"/>
    </source>
</evidence>
<name>A0AB74C3M9_ASPFL</name>
<dbReference type="Proteomes" id="UP000275480">
    <property type="component" value="Unassembled WGS sequence"/>
</dbReference>
<protein>
    <recommendedName>
        <fullName evidence="5">ARCA protein</fullName>
    </recommendedName>
</protein>
<keyword evidence="1" id="KW-0539">Nucleus</keyword>
<dbReference type="GO" id="GO:0003700">
    <property type="term" value="F:DNA-binding transcription factor activity"/>
    <property type="evidence" value="ECO:0007669"/>
    <property type="project" value="TreeGrafter"/>
</dbReference>
<comment type="caution">
    <text evidence="3">The sequence shown here is derived from an EMBL/GenBank/DDBJ whole genome shotgun (WGS) entry which is preliminary data.</text>
</comment>
<evidence type="ECO:0008006" key="5">
    <source>
        <dbReference type="Google" id="ProtNLM"/>
    </source>
</evidence>
<feature type="compositionally biased region" description="Acidic residues" evidence="2">
    <location>
        <begin position="107"/>
        <end position="120"/>
    </location>
</feature>
<reference evidence="3 4" key="1">
    <citation type="submission" date="2018-07" db="EMBL/GenBank/DDBJ databases">
        <title>Identification of spontaneous genetic mutation associated with occurrence of a yellow conidial color mutant of Aspergillus flavus.</title>
        <authorList>
            <person name="Chang P.-K."/>
            <person name="Mack B.M."/>
            <person name="Scharfenstein L."/>
            <person name="Gilbert M.K."/>
        </authorList>
    </citation>
    <scope>NUCLEOTIDE SEQUENCE [LARGE SCALE GENOMIC DNA]</scope>
    <source>
        <strain evidence="3 4">CA14</strain>
    </source>
</reference>
<sequence length="647" mass="71905">MFNYHLDDHVVISSPRPDIGNGQSWKAQAGCVIQIGICDATEAAPAKAADRPAQNVTVVPRTSNFDMSQYRNGGFISLLTRNGLACLGKKGRLHYVHVNPDGRQESDGDADDDDDVEESLPDATGSNNSPSPSSMIWRKGQKPHSLPASTSTNTSHNHQGERLGQSHRDSRHYSISSFNAVADSNETSPQSASYYAQTSAYECLSQPTDQPSNAFPAERDHYRLGPLKGVPETFSDASYTSDLQEACLIRYFVEKLAHWFDSTDRDRHFALTVPGRAMFCPVLRYALYTASAGHMRQALKCRNNINGTVIFDGIPLPRLSEDSAIRYHNICISYLIEISKDPNEDYNEDVLTAATILRFYEQIDAPSIGTDTEAYLKAVQFIVHTQNNDSFYAAQTIHGPTHDTNIHSSPAISLRHSACLIALRQEIWSAFLHQRPVRLPISPKNDYNAFPTTCDFIWANRILVWCADLLNFTFDSHTNTKYPTQASRLEKWKSLKAFETHWNNHKPLSYKPIYHVPPEPEKGSYFPTTWLMNDSQVVAEQHMELARILLAVSNPGMQRLGAGAGALNRALEAELRAITRRVIGLGLGNRAGPPALVTSAVGISICGEYFDDPGEREALVKFLVDLEFEYAWPTSAIVAALRSAWAS</sequence>
<feature type="compositionally biased region" description="Polar residues" evidence="2">
    <location>
        <begin position="124"/>
        <end position="134"/>
    </location>
</feature>
<gene>
    <name evidence="3" type="ORF">CA14_001118</name>
</gene>
<dbReference type="AlphaFoldDB" id="A0AB74C3M9"/>
<dbReference type="GO" id="GO:0005634">
    <property type="term" value="C:nucleus"/>
    <property type="evidence" value="ECO:0007669"/>
    <property type="project" value="TreeGrafter"/>
</dbReference>
<organism evidence="3 4">
    <name type="scientific">Aspergillus flavus</name>
    <dbReference type="NCBI Taxonomy" id="5059"/>
    <lineage>
        <taxon>Eukaryota</taxon>
        <taxon>Fungi</taxon>
        <taxon>Dikarya</taxon>
        <taxon>Ascomycota</taxon>
        <taxon>Pezizomycotina</taxon>
        <taxon>Eurotiomycetes</taxon>
        <taxon>Eurotiomycetidae</taxon>
        <taxon>Eurotiales</taxon>
        <taxon>Aspergillaceae</taxon>
        <taxon>Aspergillus</taxon>
        <taxon>Aspergillus subgen. Circumdati</taxon>
    </lineage>
</organism>
<feature type="region of interest" description="Disordered" evidence="2">
    <location>
        <begin position="98"/>
        <end position="170"/>
    </location>
</feature>
<feature type="compositionally biased region" description="Basic and acidic residues" evidence="2">
    <location>
        <begin position="158"/>
        <end position="170"/>
    </location>
</feature>
<accession>A0AB74C3M9</accession>
<dbReference type="GO" id="GO:0000976">
    <property type="term" value="F:transcription cis-regulatory region binding"/>
    <property type="evidence" value="ECO:0007669"/>
    <property type="project" value="TreeGrafter"/>
</dbReference>
<dbReference type="EMBL" id="QQZZ01000125">
    <property type="protein sequence ID" value="RMZ41163.1"/>
    <property type="molecule type" value="Genomic_DNA"/>
</dbReference>
<evidence type="ECO:0000313" key="3">
    <source>
        <dbReference type="EMBL" id="RMZ41163.1"/>
    </source>
</evidence>
<dbReference type="GO" id="GO:0045944">
    <property type="term" value="P:positive regulation of transcription by RNA polymerase II"/>
    <property type="evidence" value="ECO:0007669"/>
    <property type="project" value="TreeGrafter"/>
</dbReference>
<dbReference type="PANTHER" id="PTHR37534:SF2">
    <property type="entry name" value="N-ACETYLTRANSFERASE DOMAIN-CONTAINING PROTEIN"/>
    <property type="match status" value="1"/>
</dbReference>